<evidence type="ECO:0000313" key="2">
    <source>
        <dbReference type="EMBL" id="REA57402.1"/>
    </source>
</evidence>
<evidence type="ECO:0000256" key="1">
    <source>
        <dbReference type="SAM" id="Phobius"/>
    </source>
</evidence>
<feature type="transmembrane region" description="Helical" evidence="1">
    <location>
        <begin position="5"/>
        <end position="22"/>
    </location>
</feature>
<dbReference type="RefSeq" id="WP_115833479.1">
    <property type="nucleotide sequence ID" value="NZ_QNUL01000028.1"/>
</dbReference>
<sequence>MVAKILTSIGLASSNILLYYFLMQLEVIPGYKLLFILVRAVFITSILMQSLVACGFFKGQKLWTWK</sequence>
<feature type="transmembrane region" description="Helical" evidence="1">
    <location>
        <begin position="34"/>
        <end position="57"/>
    </location>
</feature>
<keyword evidence="1" id="KW-0472">Membrane</keyword>
<proteinExistence type="predicted"/>
<keyword evidence="1" id="KW-1133">Transmembrane helix</keyword>
<comment type="caution">
    <text evidence="2">The sequence shown here is derived from an EMBL/GenBank/DDBJ whole genome shotgun (WGS) entry which is preliminary data.</text>
</comment>
<name>A0A3D8Y5P5_9BACT</name>
<keyword evidence="1" id="KW-0812">Transmembrane</keyword>
<dbReference type="AlphaFoldDB" id="A0A3D8Y5P5"/>
<keyword evidence="3" id="KW-1185">Reference proteome</keyword>
<protein>
    <submittedName>
        <fullName evidence="2">Uncharacterized protein</fullName>
    </submittedName>
</protein>
<evidence type="ECO:0000313" key="3">
    <source>
        <dbReference type="Proteomes" id="UP000256373"/>
    </source>
</evidence>
<reference evidence="2 3" key="1">
    <citation type="submission" date="2018-07" db="EMBL/GenBank/DDBJ databases">
        <title>Dyadobacter roseus sp. nov., isolated from rose rhizosphere soil.</title>
        <authorList>
            <person name="Chen L."/>
        </authorList>
    </citation>
    <scope>NUCLEOTIDE SEQUENCE [LARGE SCALE GENOMIC DNA]</scope>
    <source>
        <strain evidence="2 3">RS19</strain>
    </source>
</reference>
<accession>A0A3D8Y5P5</accession>
<dbReference type="Proteomes" id="UP000256373">
    <property type="component" value="Unassembled WGS sequence"/>
</dbReference>
<gene>
    <name evidence="2" type="ORF">DSL64_23910</name>
</gene>
<dbReference type="EMBL" id="QNUL01000028">
    <property type="protein sequence ID" value="REA57402.1"/>
    <property type="molecule type" value="Genomic_DNA"/>
</dbReference>
<organism evidence="2 3">
    <name type="scientific">Dyadobacter luteus</name>
    <dbReference type="NCBI Taxonomy" id="2259619"/>
    <lineage>
        <taxon>Bacteria</taxon>
        <taxon>Pseudomonadati</taxon>
        <taxon>Bacteroidota</taxon>
        <taxon>Cytophagia</taxon>
        <taxon>Cytophagales</taxon>
        <taxon>Spirosomataceae</taxon>
        <taxon>Dyadobacter</taxon>
    </lineage>
</organism>
<dbReference type="OrthoDB" id="964651at2"/>